<feature type="chain" id="PRO_5040755343" description="Tyrosine-protein kinase ephrin type A/B receptor-like domain-containing protein" evidence="1">
    <location>
        <begin position="29"/>
        <end position="728"/>
    </location>
</feature>
<accession>A0A9W7FG45</accession>
<keyword evidence="4" id="KW-1185">Reference proteome</keyword>
<dbReference type="Pfam" id="PF07699">
    <property type="entry name" value="Ephrin_rec_like"/>
    <property type="match status" value="1"/>
</dbReference>
<dbReference type="InterPro" id="IPR011641">
    <property type="entry name" value="Tyr-kin_ephrin_A/B_rcpt-like"/>
</dbReference>
<dbReference type="PANTHER" id="PTHR46967">
    <property type="entry name" value="INSULIN-LIKE GROWTH FACTOR BINDING PROTEIN,N-TERMINAL"/>
    <property type="match status" value="1"/>
</dbReference>
<dbReference type="SUPFAM" id="SSF50965">
    <property type="entry name" value="Galactose oxidase, central domain"/>
    <property type="match status" value="1"/>
</dbReference>
<feature type="signal peptide" evidence="1">
    <location>
        <begin position="1"/>
        <end position="28"/>
    </location>
</feature>
<protein>
    <recommendedName>
        <fullName evidence="2">Tyrosine-protein kinase ephrin type A/B receptor-like domain-containing protein</fullName>
    </recommendedName>
</protein>
<reference evidence="3" key="1">
    <citation type="submission" date="2022-07" db="EMBL/GenBank/DDBJ databases">
        <title>Genome analysis of Parmales, a sister group of diatoms, reveals the evolutionary specialization of diatoms from phago-mixotrophs to photoautotrophs.</title>
        <authorList>
            <person name="Ban H."/>
            <person name="Sato S."/>
            <person name="Yoshikawa S."/>
            <person name="Kazumasa Y."/>
            <person name="Nakamura Y."/>
            <person name="Ichinomiya M."/>
            <person name="Saitoh K."/>
            <person name="Sato N."/>
            <person name="Blanc-Mathieu R."/>
            <person name="Endo H."/>
            <person name="Kuwata A."/>
            <person name="Ogata H."/>
        </authorList>
    </citation>
    <scope>NUCLEOTIDE SEQUENCE</scope>
</reference>
<dbReference type="Gene3D" id="2.10.50.10">
    <property type="entry name" value="Tumor Necrosis Factor Receptor, subunit A, domain 2"/>
    <property type="match status" value="1"/>
</dbReference>
<dbReference type="AlphaFoldDB" id="A0A9W7FG45"/>
<dbReference type="Proteomes" id="UP001165082">
    <property type="component" value="Unassembled WGS sequence"/>
</dbReference>
<dbReference type="InterPro" id="IPR011043">
    <property type="entry name" value="Gal_Oxase/kelch_b-propeller"/>
</dbReference>
<keyword evidence="1" id="KW-0732">Signal</keyword>
<organism evidence="3 4">
    <name type="scientific">Triparma retinervis</name>
    <dbReference type="NCBI Taxonomy" id="2557542"/>
    <lineage>
        <taxon>Eukaryota</taxon>
        <taxon>Sar</taxon>
        <taxon>Stramenopiles</taxon>
        <taxon>Ochrophyta</taxon>
        <taxon>Bolidophyceae</taxon>
        <taxon>Parmales</taxon>
        <taxon>Triparmaceae</taxon>
        <taxon>Triparma</taxon>
    </lineage>
</organism>
<comment type="caution">
    <text evidence="3">The sequence shown here is derived from an EMBL/GenBank/DDBJ whole genome shotgun (WGS) entry which is preliminary data.</text>
</comment>
<dbReference type="SUPFAM" id="SSF57184">
    <property type="entry name" value="Growth factor receptor domain"/>
    <property type="match status" value="2"/>
</dbReference>
<proteinExistence type="predicted"/>
<dbReference type="Gene3D" id="2.120.10.80">
    <property type="entry name" value="Kelch-type beta propeller"/>
    <property type="match status" value="2"/>
</dbReference>
<name>A0A9W7FG45_9STRA</name>
<dbReference type="PANTHER" id="PTHR46967:SF2">
    <property type="entry name" value="SUSHI, VON WILLEBRAND FACTOR TYPE A, EGF AND PENTRAXIN DOMAIN-CONTAINING PROTEIN 1-LIKE"/>
    <property type="match status" value="1"/>
</dbReference>
<dbReference type="OrthoDB" id="200667at2759"/>
<dbReference type="EMBL" id="BRXZ01000427">
    <property type="protein sequence ID" value="GMI11515.1"/>
    <property type="molecule type" value="Genomic_DNA"/>
</dbReference>
<dbReference type="InterPro" id="IPR015915">
    <property type="entry name" value="Kelch-typ_b-propeller"/>
</dbReference>
<feature type="non-terminal residue" evidence="3">
    <location>
        <position position="1"/>
    </location>
</feature>
<dbReference type="SMART" id="SM01411">
    <property type="entry name" value="Ephrin_rec_like"/>
    <property type="match status" value="4"/>
</dbReference>
<sequence>MVSSLSFPLPLFFFFACILLGHSPLGSCSDCSIFQQTNPIHPGDQWRVSGTSITRHSHTATAISASKVVLFGGISTSVGRSKVSDDRGVHIYDAISGTIAEDVPTINFKGSPQARFGHSAWSWRGSAYVFGGFVQDYSGEMWRFDYEGFDNAANMNSTWRQVNETSSSAIVPKPVYGHTANPIHSSDDRQVLMVFGGTTAGGTAVSDLSLVQLADTGGLGACDPTLIGAGESCGDFVGKRKDTEATWTNPNVLVSGPSARSAHASASPSSSFCVYIFGGIDQLSGDVYGDLWKLCPSGVAASADGDAVAWTTTNFEWEQIVPSSTFQPTPRYGHIMGELASGRLLVHGGSGDWPKLFMEGEAEYDLFMGLWVGIEPSLGSSSKVRGHKSAIVNGTKLLYFGGEDENGEIHSEVWSTNFTAVACDDGFATVYCPANSRVVCEPCTRGAFANAGDYACTACESGKFAPSNESSTCELCGRGEYGDGSSGAWNPSHCVKCGAGKSSSALGAAEESACVTCPGGQFSKEGWYNCSTCEGGKFSEPESEECGVCVAGKFSGVGAAACGDCGAGKSACDGCQAGRYQVSPGMHSCDLCGYGKYSSSTSASSPSACLNCPVGRFTADPGSAAYSDCTSCQPGKYSLPTPGLGCRDCERGRYTSTISMAGGFECELCGRNTRSGSVGAKECEECGIGTYSHLGYATCVDCGTDKASSSAVEHYEGSLQGFFQDEVM</sequence>
<evidence type="ECO:0000259" key="2">
    <source>
        <dbReference type="Pfam" id="PF07699"/>
    </source>
</evidence>
<gene>
    <name evidence="3" type="ORF">TrRE_jg5736</name>
</gene>
<evidence type="ECO:0000313" key="3">
    <source>
        <dbReference type="EMBL" id="GMI11515.1"/>
    </source>
</evidence>
<evidence type="ECO:0000313" key="4">
    <source>
        <dbReference type="Proteomes" id="UP001165082"/>
    </source>
</evidence>
<dbReference type="InterPro" id="IPR009030">
    <property type="entry name" value="Growth_fac_rcpt_cys_sf"/>
</dbReference>
<feature type="domain" description="Tyrosine-protein kinase ephrin type A/B receptor-like" evidence="2">
    <location>
        <begin position="446"/>
        <end position="494"/>
    </location>
</feature>
<evidence type="ECO:0000256" key="1">
    <source>
        <dbReference type="SAM" id="SignalP"/>
    </source>
</evidence>